<dbReference type="EMBL" id="CM044705">
    <property type="protein sequence ID" value="KAI5663245.1"/>
    <property type="molecule type" value="Genomic_DNA"/>
</dbReference>
<protein>
    <submittedName>
        <fullName evidence="1">Uncharacterized protein</fullName>
    </submittedName>
</protein>
<proteinExistence type="predicted"/>
<gene>
    <name evidence="1" type="ORF">M9H77_22568</name>
</gene>
<accession>A0ACC0ASJ8</accession>
<name>A0ACC0ASJ8_CATRO</name>
<comment type="caution">
    <text evidence="1">The sequence shown here is derived from an EMBL/GenBank/DDBJ whole genome shotgun (WGS) entry which is preliminary data.</text>
</comment>
<keyword evidence="2" id="KW-1185">Reference proteome</keyword>
<sequence length="102" mass="11688">MTDKLLPRKQFVIDVLHPGRPNVSKAELKEKLARIYEENAKKYGPKYRLAVAPAAQCRLDLLPEVQIRTTVVSEPGKDFNFQVLLWTGGRNSRVEITFGKHR</sequence>
<dbReference type="Proteomes" id="UP001060085">
    <property type="component" value="Linkage Group LG05"/>
</dbReference>
<reference evidence="2" key="1">
    <citation type="journal article" date="2023" name="Nat. Plants">
        <title>Single-cell RNA sequencing provides a high-resolution roadmap for understanding the multicellular compartmentation of specialized metabolism.</title>
        <authorList>
            <person name="Sun S."/>
            <person name="Shen X."/>
            <person name="Li Y."/>
            <person name="Li Y."/>
            <person name="Wang S."/>
            <person name="Li R."/>
            <person name="Zhang H."/>
            <person name="Shen G."/>
            <person name="Guo B."/>
            <person name="Wei J."/>
            <person name="Xu J."/>
            <person name="St-Pierre B."/>
            <person name="Chen S."/>
            <person name="Sun C."/>
        </authorList>
    </citation>
    <scope>NUCLEOTIDE SEQUENCE [LARGE SCALE GENOMIC DNA]</scope>
</reference>
<evidence type="ECO:0000313" key="2">
    <source>
        <dbReference type="Proteomes" id="UP001060085"/>
    </source>
</evidence>
<organism evidence="1 2">
    <name type="scientific">Catharanthus roseus</name>
    <name type="common">Madagascar periwinkle</name>
    <name type="synonym">Vinca rosea</name>
    <dbReference type="NCBI Taxonomy" id="4058"/>
    <lineage>
        <taxon>Eukaryota</taxon>
        <taxon>Viridiplantae</taxon>
        <taxon>Streptophyta</taxon>
        <taxon>Embryophyta</taxon>
        <taxon>Tracheophyta</taxon>
        <taxon>Spermatophyta</taxon>
        <taxon>Magnoliopsida</taxon>
        <taxon>eudicotyledons</taxon>
        <taxon>Gunneridae</taxon>
        <taxon>Pentapetalae</taxon>
        <taxon>asterids</taxon>
        <taxon>lamiids</taxon>
        <taxon>Gentianales</taxon>
        <taxon>Apocynaceae</taxon>
        <taxon>Rauvolfioideae</taxon>
        <taxon>Vinceae</taxon>
        <taxon>Catharanthinae</taxon>
        <taxon>Catharanthus</taxon>
    </lineage>
</organism>
<evidence type="ECO:0000313" key="1">
    <source>
        <dbReference type="EMBL" id="KAI5663245.1"/>
    </source>
</evidence>